<reference evidence="6 7" key="1">
    <citation type="submission" date="2016-10" db="EMBL/GenBank/DDBJ databases">
        <title>Arsenicibacter rosenii gen. nov., sp. nov., an efficient arsenic-methylating bacterium isolated from an arsenic-contaminated paddy soil.</title>
        <authorList>
            <person name="Huang K."/>
        </authorList>
    </citation>
    <scope>NUCLEOTIDE SEQUENCE [LARGE SCALE GENOMIC DNA]</scope>
    <source>
        <strain evidence="6 7">SM-1</strain>
    </source>
</reference>
<feature type="compositionally biased region" description="Basic and acidic residues" evidence="1">
    <location>
        <begin position="481"/>
        <end position="525"/>
    </location>
</feature>
<keyword evidence="2" id="KW-0812">Transmembrane</keyword>
<dbReference type="EMBL" id="MORL01000002">
    <property type="protein sequence ID" value="OIN60162.1"/>
    <property type="molecule type" value="Genomic_DNA"/>
</dbReference>
<dbReference type="GO" id="GO:0009055">
    <property type="term" value="F:electron transfer activity"/>
    <property type="evidence" value="ECO:0007669"/>
    <property type="project" value="InterPro"/>
</dbReference>
<proteinExistence type="predicted"/>
<feature type="transmembrane region" description="Helical" evidence="2">
    <location>
        <begin position="12"/>
        <end position="29"/>
    </location>
</feature>
<dbReference type="InterPro" id="IPR011444">
    <property type="entry name" value="DUF1549"/>
</dbReference>
<dbReference type="Pfam" id="PF07587">
    <property type="entry name" value="PSD1"/>
    <property type="match status" value="1"/>
</dbReference>
<evidence type="ECO:0000259" key="5">
    <source>
        <dbReference type="Pfam" id="PF07635"/>
    </source>
</evidence>
<dbReference type="InterPro" id="IPR011429">
    <property type="entry name" value="Cyt_c_Planctomycete-type"/>
</dbReference>
<dbReference type="GO" id="GO:0004553">
    <property type="term" value="F:hydrolase activity, hydrolyzing O-glycosyl compounds"/>
    <property type="evidence" value="ECO:0007669"/>
    <property type="project" value="UniProtKB-ARBA"/>
</dbReference>
<evidence type="ECO:0000259" key="4">
    <source>
        <dbReference type="Pfam" id="PF07587"/>
    </source>
</evidence>
<dbReference type="Pfam" id="PF13385">
    <property type="entry name" value="Laminin_G_3"/>
    <property type="match status" value="1"/>
</dbReference>
<dbReference type="PANTHER" id="PTHR35889">
    <property type="entry name" value="CYCLOINULO-OLIGOSACCHARIDE FRUCTANOTRANSFERASE-RELATED"/>
    <property type="match status" value="1"/>
</dbReference>
<keyword evidence="2" id="KW-1133">Transmembrane helix</keyword>
<feature type="region of interest" description="Disordered" evidence="1">
    <location>
        <begin position="481"/>
        <end position="530"/>
    </location>
</feature>
<dbReference type="InterPro" id="IPR022655">
    <property type="entry name" value="DUF1553"/>
</dbReference>
<evidence type="ECO:0000256" key="2">
    <source>
        <dbReference type="SAM" id="Phobius"/>
    </source>
</evidence>
<dbReference type="RefSeq" id="WP_071501956.1">
    <property type="nucleotide sequence ID" value="NZ_MORL01000002.1"/>
</dbReference>
<dbReference type="GO" id="GO:0020037">
    <property type="term" value="F:heme binding"/>
    <property type="evidence" value="ECO:0007669"/>
    <property type="project" value="InterPro"/>
</dbReference>
<dbReference type="Gene3D" id="2.60.120.200">
    <property type="match status" value="1"/>
</dbReference>
<evidence type="ECO:0000256" key="1">
    <source>
        <dbReference type="SAM" id="MobiDB-lite"/>
    </source>
</evidence>
<dbReference type="AlphaFoldDB" id="A0A1S2VN09"/>
<keyword evidence="2" id="KW-0472">Membrane</keyword>
<evidence type="ECO:0008006" key="8">
    <source>
        <dbReference type="Google" id="ProtNLM"/>
    </source>
</evidence>
<dbReference type="Pfam" id="PF07635">
    <property type="entry name" value="PSCyt1"/>
    <property type="match status" value="1"/>
</dbReference>
<dbReference type="SUPFAM" id="SSF46626">
    <property type="entry name" value="Cytochrome c"/>
    <property type="match status" value="1"/>
</dbReference>
<dbReference type="GO" id="GO:0005975">
    <property type="term" value="P:carbohydrate metabolic process"/>
    <property type="evidence" value="ECO:0007669"/>
    <property type="project" value="UniProtKB-ARBA"/>
</dbReference>
<evidence type="ECO:0000259" key="3">
    <source>
        <dbReference type="Pfam" id="PF07583"/>
    </source>
</evidence>
<gene>
    <name evidence="6" type="ORF">BLX24_04790</name>
</gene>
<dbReference type="Proteomes" id="UP000181790">
    <property type="component" value="Unassembled WGS sequence"/>
</dbReference>
<feature type="domain" description="DUF1553" evidence="4">
    <location>
        <begin position="840"/>
        <end position="1102"/>
    </location>
</feature>
<protein>
    <recommendedName>
        <fullName evidence="8">Cytochrome c domain-containing protein</fullName>
    </recommendedName>
</protein>
<dbReference type="PANTHER" id="PTHR35889:SF3">
    <property type="entry name" value="F-BOX DOMAIN-CONTAINING PROTEIN"/>
    <property type="match status" value="1"/>
</dbReference>
<dbReference type="SUPFAM" id="SSF49899">
    <property type="entry name" value="Concanavalin A-like lectins/glucanases"/>
    <property type="match status" value="1"/>
</dbReference>
<comment type="caution">
    <text evidence="6">The sequence shown here is derived from an EMBL/GenBank/DDBJ whole genome shotgun (WGS) entry which is preliminary data.</text>
</comment>
<evidence type="ECO:0000313" key="6">
    <source>
        <dbReference type="EMBL" id="OIN60162.1"/>
    </source>
</evidence>
<keyword evidence="7" id="KW-1185">Reference proteome</keyword>
<dbReference type="InterPro" id="IPR036909">
    <property type="entry name" value="Cyt_c-like_dom_sf"/>
</dbReference>
<evidence type="ECO:0000313" key="7">
    <source>
        <dbReference type="Proteomes" id="UP000181790"/>
    </source>
</evidence>
<dbReference type="Pfam" id="PF07583">
    <property type="entry name" value="PSCyt2"/>
    <property type="match status" value="1"/>
</dbReference>
<organism evidence="6 7">
    <name type="scientific">Arsenicibacter rosenii</name>
    <dbReference type="NCBI Taxonomy" id="1750698"/>
    <lineage>
        <taxon>Bacteria</taxon>
        <taxon>Pseudomonadati</taxon>
        <taxon>Bacteroidota</taxon>
        <taxon>Cytophagia</taxon>
        <taxon>Cytophagales</taxon>
        <taxon>Spirosomataceae</taxon>
        <taxon>Arsenicibacter</taxon>
    </lineage>
</organism>
<dbReference type="InterPro" id="IPR013320">
    <property type="entry name" value="ConA-like_dom_sf"/>
</dbReference>
<name>A0A1S2VN09_9BACT</name>
<feature type="domain" description="Cytochrome C Planctomycete-type" evidence="5">
    <location>
        <begin position="65"/>
        <end position="125"/>
    </location>
</feature>
<dbReference type="OrthoDB" id="1450284at2"/>
<sequence length="1157" mass="131421">MHYWSDIRVRYLSLFSAAGLLASAVWFTACNRHTEKPAELLALDNTLPKTVDYNLHIKPILSDRCFACHGPDKNKQKAGLRLDIADNAYEKLESGNRAIVPGDVDGSELYHRIMSSDPEMMMPTPESHLSLSTEEKALLVRWIEQGAEYKPHWSLVAPTMPELPVVNNNAWIRNDIDRFVAQKHEEKKLKPAPEADKTTLLRRASLDLTGLPPTTGEVDAFLADKSPNAYEKAVDRLLASPHFGERQASDWLDVARYADTHGYQDDGLRTSWPYRDWVISAFNRNLSYDKFVTWQLAGDMLPTPEHPRPTRDMLIATAFNRNHQQSQEGGIVDEEYRVEYVADRTNTFGKAFLGLTVECARCHDHKYDPISQKDYYSLYAFFNSNNDRGQIPYNGEAAPTITLLSKDAEAKVKYIQKQLRPVEQQLNTNRPEYQQRFGQWLAGAAQKPVSTDKLGLIAHYTFDEADRVNFKEFAKQEEIRKKQEQEKKKQEEALRAAGKLKPEPPKEPEKPKRKSWAELEKDPRNAFKNTVNDTIPARLSGDMERFPKSVPGRFGKARYLFGDSQIQLPYEFAVFEQNQPFTLSAWFNLSKPGLEGTLMGRTAGPMDGQRGYEVDLLKDGRVKVMLSHVWPNNALDVESIDKVPVKEWFQIAMTYDGSGHTRGVKLYLNGKPMETRVITDNLHHSIIYGKNKTHWAQHSFYVGRMHDYYLKDVAVDELKIFDRALSPIEMPRLAGKPDALLEALRTPADDRTAEQRAELYNFYVSTLDGGYKKAYAEAMKLRGESMEIFTNSDQVMTMTERKFPRQTFILKRGAYDAPGDEVQPNTPEQLLKFSGDAPKNRLGLAQWLLDKENPLFSRVIVNRIWQQYFGQGLVKTSDDFGNQGNLPSHPELLDYLAVTFRESGWNVKALHKQIVMSATYRQSSSVPEPVRDKDYDNTFLTRGASYRMSAEQVRDNALVAGGLLSRHIGGPSVRPYQPAGIWEALATRNAVKYIESQGDSLYRRSLYTIWKRSSPPPMMLNFDAAERHTCTVRRQKTSTPLQALVTLNDPQFVEAARALAQHTLKTYPAAGGQPSEAAISYLFKAIISRPARPTEVALMQQLYAEELRDFRANPKRIADLLTVGRHAVDRQLPPADVAALTIVASTVMNFDEAIIKR</sequence>
<accession>A0A1S2VN09</accession>
<feature type="domain" description="DUF1549" evidence="3">
    <location>
        <begin position="176"/>
        <end position="385"/>
    </location>
</feature>